<keyword evidence="5" id="KW-1185">Reference proteome</keyword>
<dbReference type="AlphaFoldDB" id="A0A8H8DKX9"/>
<evidence type="ECO:0000313" key="4">
    <source>
        <dbReference type="EMBL" id="KAG5462125.1"/>
    </source>
</evidence>
<dbReference type="GO" id="GO:0071011">
    <property type="term" value="C:precatalytic spliceosome"/>
    <property type="evidence" value="ECO:0007669"/>
    <property type="project" value="TreeGrafter"/>
</dbReference>
<gene>
    <name evidence="4" type="ORF">BJ554DRAFT_5580</name>
</gene>
<dbReference type="GO" id="GO:0003729">
    <property type="term" value="F:mRNA binding"/>
    <property type="evidence" value="ECO:0007669"/>
    <property type="project" value="TreeGrafter"/>
</dbReference>
<sequence>MVDVERGRTVKGWRPRRLGGGLGGTRTGAPEVNQRYSGRELPPGQRPPPQDYIPSGDRGYGPPRVGSGYGPPRGGAPRDYGGPPRD</sequence>
<dbReference type="EMBL" id="JAEFCI010002596">
    <property type="protein sequence ID" value="KAG5462125.1"/>
    <property type="molecule type" value="Genomic_DNA"/>
</dbReference>
<evidence type="ECO:0000256" key="1">
    <source>
        <dbReference type="ARBA" id="ARBA00004123"/>
    </source>
</evidence>
<dbReference type="GO" id="GO:0071004">
    <property type="term" value="C:U2-type prespliceosome"/>
    <property type="evidence" value="ECO:0007669"/>
    <property type="project" value="TreeGrafter"/>
</dbReference>
<evidence type="ECO:0000313" key="5">
    <source>
        <dbReference type="Proteomes" id="UP000673691"/>
    </source>
</evidence>
<protein>
    <submittedName>
        <fullName evidence="4">Uncharacterized protein</fullName>
    </submittedName>
</protein>
<evidence type="ECO:0000256" key="2">
    <source>
        <dbReference type="ARBA" id="ARBA00023242"/>
    </source>
</evidence>
<feature type="region of interest" description="Disordered" evidence="3">
    <location>
        <begin position="1"/>
        <end position="86"/>
    </location>
</feature>
<dbReference type="PANTHER" id="PTHR13952:SF5">
    <property type="entry name" value="U1 SMALL NUCLEAR RIBONUCLEOPROTEIN 70 KDA"/>
    <property type="match status" value="1"/>
</dbReference>
<dbReference type="OrthoDB" id="4207594at2759"/>
<comment type="subcellular location">
    <subcellularLocation>
        <location evidence="1">Nucleus</location>
    </subcellularLocation>
</comment>
<dbReference type="GO" id="GO:0030619">
    <property type="term" value="F:U1 snRNA binding"/>
    <property type="evidence" value="ECO:0007669"/>
    <property type="project" value="TreeGrafter"/>
</dbReference>
<dbReference type="Proteomes" id="UP000673691">
    <property type="component" value="Unassembled WGS sequence"/>
</dbReference>
<dbReference type="PANTHER" id="PTHR13952">
    <property type="entry name" value="U1 SMALL NUCLEAR RIBONUCLEOPROTEIN 70 KD"/>
    <property type="match status" value="1"/>
</dbReference>
<keyword evidence="2" id="KW-0539">Nucleus</keyword>
<name>A0A8H8DKX9_9FUNG</name>
<proteinExistence type="predicted"/>
<feature type="non-terminal residue" evidence="4">
    <location>
        <position position="86"/>
    </location>
</feature>
<reference evidence="4 5" key="1">
    <citation type="journal article" name="Sci. Rep.">
        <title>Genome-scale phylogenetic analyses confirm Olpidium as the closest living zoosporic fungus to the non-flagellated, terrestrial fungi.</title>
        <authorList>
            <person name="Chang Y."/>
            <person name="Rochon D."/>
            <person name="Sekimoto S."/>
            <person name="Wang Y."/>
            <person name="Chovatia M."/>
            <person name="Sandor L."/>
            <person name="Salamov A."/>
            <person name="Grigoriev I.V."/>
            <person name="Stajich J.E."/>
            <person name="Spatafora J.W."/>
        </authorList>
    </citation>
    <scope>NUCLEOTIDE SEQUENCE [LARGE SCALE GENOMIC DNA]</scope>
    <source>
        <strain evidence="4">S191</strain>
    </source>
</reference>
<dbReference type="GO" id="GO:0005685">
    <property type="term" value="C:U1 snRNP"/>
    <property type="evidence" value="ECO:0007669"/>
    <property type="project" value="TreeGrafter"/>
</dbReference>
<dbReference type="InterPro" id="IPR051183">
    <property type="entry name" value="U1_U11-U12_snRNP_70-35kDa"/>
</dbReference>
<accession>A0A8H8DKX9</accession>
<dbReference type="GO" id="GO:0000398">
    <property type="term" value="P:mRNA splicing, via spliceosome"/>
    <property type="evidence" value="ECO:0007669"/>
    <property type="project" value="TreeGrafter"/>
</dbReference>
<comment type="caution">
    <text evidence="4">The sequence shown here is derived from an EMBL/GenBank/DDBJ whole genome shotgun (WGS) entry which is preliminary data.</text>
</comment>
<evidence type="ECO:0000256" key="3">
    <source>
        <dbReference type="SAM" id="MobiDB-lite"/>
    </source>
</evidence>
<organism evidence="4 5">
    <name type="scientific">Olpidium bornovanus</name>
    <dbReference type="NCBI Taxonomy" id="278681"/>
    <lineage>
        <taxon>Eukaryota</taxon>
        <taxon>Fungi</taxon>
        <taxon>Fungi incertae sedis</taxon>
        <taxon>Olpidiomycota</taxon>
        <taxon>Olpidiomycotina</taxon>
        <taxon>Olpidiomycetes</taxon>
        <taxon>Olpidiales</taxon>
        <taxon>Olpidiaceae</taxon>
        <taxon>Olpidium</taxon>
    </lineage>
</organism>